<name>A0A438EL21_VITVI</name>
<reference evidence="2 3" key="1">
    <citation type="journal article" date="2018" name="PLoS Genet.">
        <title>Population sequencing reveals clonal diversity and ancestral inbreeding in the grapevine cultivar Chardonnay.</title>
        <authorList>
            <person name="Roach M.J."/>
            <person name="Johnson D.L."/>
            <person name="Bohlmann J."/>
            <person name="van Vuuren H.J."/>
            <person name="Jones S.J."/>
            <person name="Pretorius I.S."/>
            <person name="Schmidt S.A."/>
            <person name="Borneman A.R."/>
        </authorList>
    </citation>
    <scope>NUCLEOTIDE SEQUENCE [LARGE SCALE GENOMIC DNA]</scope>
    <source>
        <strain evidence="3">cv. Chardonnay</strain>
        <tissue evidence="2">Leaf</tissue>
    </source>
</reference>
<dbReference type="PANTHER" id="PTHR45727:SF8">
    <property type="entry name" value="PATCHED FAMILY PROTEIN"/>
    <property type="match status" value="1"/>
</dbReference>
<evidence type="ECO:0000313" key="2">
    <source>
        <dbReference type="EMBL" id="RVW48382.1"/>
    </source>
</evidence>
<dbReference type="PANTHER" id="PTHR45727">
    <property type="entry name" value="NPC INTRACELLULAR CHOLESTEROL TRANSPORTER 1"/>
    <property type="match status" value="1"/>
</dbReference>
<comment type="caution">
    <text evidence="2">The sequence shown here is derived from an EMBL/GenBank/DDBJ whole genome shotgun (WGS) entry which is preliminary data.</text>
</comment>
<proteinExistence type="predicted"/>
<gene>
    <name evidence="2" type="primary">NPC1_2</name>
    <name evidence="2" type="ORF">CK203_069518</name>
</gene>
<organism evidence="2 3">
    <name type="scientific">Vitis vinifera</name>
    <name type="common">Grape</name>
    <dbReference type="NCBI Taxonomy" id="29760"/>
    <lineage>
        <taxon>Eukaryota</taxon>
        <taxon>Viridiplantae</taxon>
        <taxon>Streptophyta</taxon>
        <taxon>Embryophyta</taxon>
        <taxon>Tracheophyta</taxon>
        <taxon>Spermatophyta</taxon>
        <taxon>Magnoliopsida</taxon>
        <taxon>eudicotyledons</taxon>
        <taxon>Gunneridae</taxon>
        <taxon>Pentapetalae</taxon>
        <taxon>rosids</taxon>
        <taxon>Vitales</taxon>
        <taxon>Vitaceae</taxon>
        <taxon>Viteae</taxon>
        <taxon>Vitis</taxon>
    </lineage>
</organism>
<dbReference type="EMBL" id="QGNW01001255">
    <property type="protein sequence ID" value="RVW48382.1"/>
    <property type="molecule type" value="Genomic_DNA"/>
</dbReference>
<dbReference type="Proteomes" id="UP000288805">
    <property type="component" value="Unassembled WGS sequence"/>
</dbReference>
<protein>
    <submittedName>
        <fullName evidence="2">Niemann-Pick C1 protein</fullName>
    </submittedName>
</protein>
<feature type="transmembrane region" description="Helical" evidence="1">
    <location>
        <begin position="152"/>
        <end position="170"/>
    </location>
</feature>
<evidence type="ECO:0000256" key="1">
    <source>
        <dbReference type="SAM" id="Phobius"/>
    </source>
</evidence>
<keyword evidence="1" id="KW-0812">Transmembrane</keyword>
<keyword evidence="1" id="KW-0472">Membrane</keyword>
<dbReference type="AlphaFoldDB" id="A0A438EL21"/>
<sequence>MSYFGIVDNNGENYLQSASSLSVVRIWAFWSSIKWFAFIGQQADLGMPGSPYAINLRCSCGDCPSSPVCSDYEPPSPQQKDACSISLGSVKRKERIPASNMKPLLNFEDEKLTTLKVHEMVPQETNVQLSAVQGYMSSFYRQYGTWVAKNPSLVLCMSLAVVLILCLGLIRFKVETRPEKLWVGPGSRAAEEKNFFDSHLAPFYRIEQVLVSSFTYSSSFVIFKIKL</sequence>
<evidence type="ECO:0000313" key="3">
    <source>
        <dbReference type="Proteomes" id="UP000288805"/>
    </source>
</evidence>
<accession>A0A438EL21</accession>
<keyword evidence="1" id="KW-1133">Transmembrane helix</keyword>